<dbReference type="EMBL" id="JANPWE010000004">
    <property type="protein sequence ID" value="MCR6545694.1"/>
    <property type="molecule type" value="Genomic_DNA"/>
</dbReference>
<accession>A0ABT1Y715</accession>
<reference evidence="2 3" key="1">
    <citation type="submission" date="2022-08" db="EMBL/GenBank/DDBJ databases">
        <title>Proteogenomics of the novel Dehalobacterium formicoaceticum strain EZ94 highlights a key role of methyltransferases during anaerobic dichloromethane degradation.</title>
        <authorList>
            <person name="Wasmund K."/>
        </authorList>
    </citation>
    <scope>NUCLEOTIDE SEQUENCE [LARGE SCALE GENOMIC DNA]</scope>
    <source>
        <strain evidence="2 3">EZ94</strain>
    </source>
</reference>
<dbReference type="PANTHER" id="PTHR37292:SF2">
    <property type="entry name" value="DUF262 DOMAIN-CONTAINING PROTEIN"/>
    <property type="match status" value="1"/>
</dbReference>
<proteinExistence type="predicted"/>
<name>A0ABT1Y715_9FIRM</name>
<dbReference type="Proteomes" id="UP001524944">
    <property type="component" value="Unassembled WGS sequence"/>
</dbReference>
<dbReference type="RefSeq" id="WP_257913272.1">
    <property type="nucleotide sequence ID" value="NZ_JANPWE010000004.1"/>
</dbReference>
<comment type="caution">
    <text evidence="2">The sequence shown here is derived from an EMBL/GenBank/DDBJ whole genome shotgun (WGS) entry which is preliminary data.</text>
</comment>
<sequence length="276" mass="31719">MGKELFDNIPSKVDDLLMDVKNGRIGLPDLQRPFVWKDNKVRELLDSMLKGYPIGYIMIWSSPDDYKNTGYIGNNEKIYKQPDDLVIDGQQRLTALLAAMYGVKIKDKNYKERNIRISFNPLTREFAVWTQAYERDAEWISNISEVFAADKEHTVAKFRKAYIKSANEGRGKNSLQDLTDDEEYTIEENINDLLNLGIYSLPTLKINAKADEEDVADIFVRVNSGGQNLTEKNFIETLIAVYDNEVHDKINKFCADSRIPANGTSYNQFLWLTLHT</sequence>
<gene>
    <name evidence="2" type="ORF">NVS47_09265</name>
</gene>
<dbReference type="InterPro" id="IPR004919">
    <property type="entry name" value="GmrSD_N"/>
</dbReference>
<evidence type="ECO:0000259" key="1">
    <source>
        <dbReference type="Pfam" id="PF03235"/>
    </source>
</evidence>
<protein>
    <submittedName>
        <fullName evidence="2">DUF262 domain-containing protein</fullName>
    </submittedName>
</protein>
<keyword evidence="3" id="KW-1185">Reference proteome</keyword>
<organism evidence="2 3">
    <name type="scientific">Dehalobacterium formicoaceticum</name>
    <dbReference type="NCBI Taxonomy" id="51515"/>
    <lineage>
        <taxon>Bacteria</taxon>
        <taxon>Bacillati</taxon>
        <taxon>Bacillota</taxon>
        <taxon>Clostridia</taxon>
        <taxon>Eubacteriales</taxon>
        <taxon>Peptococcaceae</taxon>
        <taxon>Dehalobacterium</taxon>
    </lineage>
</organism>
<evidence type="ECO:0000313" key="3">
    <source>
        <dbReference type="Proteomes" id="UP001524944"/>
    </source>
</evidence>
<feature type="domain" description="GmrSD restriction endonucleases N-terminal" evidence="1">
    <location>
        <begin position="15"/>
        <end position="235"/>
    </location>
</feature>
<dbReference type="Pfam" id="PF03235">
    <property type="entry name" value="GmrSD_N"/>
    <property type="match status" value="1"/>
</dbReference>
<evidence type="ECO:0000313" key="2">
    <source>
        <dbReference type="EMBL" id="MCR6545694.1"/>
    </source>
</evidence>
<dbReference type="PANTHER" id="PTHR37292">
    <property type="entry name" value="VNG6097C"/>
    <property type="match status" value="1"/>
</dbReference>